<dbReference type="EnsemblPlants" id="ONIVA07G18090.1">
    <property type="protein sequence ID" value="ONIVA07G18090.1"/>
    <property type="gene ID" value="ONIVA07G18090"/>
</dbReference>
<dbReference type="Gramene" id="ONIVA07G18090.1">
    <property type="protein sequence ID" value="ONIVA07G18090.1"/>
    <property type="gene ID" value="ONIVA07G18090"/>
</dbReference>
<protein>
    <submittedName>
        <fullName evidence="2">Uncharacterized protein</fullName>
    </submittedName>
</protein>
<reference evidence="2" key="1">
    <citation type="submission" date="2015-04" db="UniProtKB">
        <authorList>
            <consortium name="EnsemblPlants"/>
        </authorList>
    </citation>
    <scope>IDENTIFICATION</scope>
    <source>
        <strain evidence="2">SL10</strain>
    </source>
</reference>
<organism evidence="2">
    <name type="scientific">Oryza nivara</name>
    <name type="common">Indian wild rice</name>
    <name type="synonym">Oryza sativa f. spontanea</name>
    <dbReference type="NCBI Taxonomy" id="4536"/>
    <lineage>
        <taxon>Eukaryota</taxon>
        <taxon>Viridiplantae</taxon>
        <taxon>Streptophyta</taxon>
        <taxon>Embryophyta</taxon>
        <taxon>Tracheophyta</taxon>
        <taxon>Spermatophyta</taxon>
        <taxon>Magnoliopsida</taxon>
        <taxon>Liliopsida</taxon>
        <taxon>Poales</taxon>
        <taxon>Poaceae</taxon>
        <taxon>BOP clade</taxon>
        <taxon>Oryzoideae</taxon>
        <taxon>Oryzeae</taxon>
        <taxon>Oryzinae</taxon>
        <taxon>Oryza</taxon>
    </lineage>
</organism>
<name>A0A0E0I2Q8_ORYNI</name>
<feature type="compositionally biased region" description="Basic and acidic residues" evidence="1">
    <location>
        <begin position="32"/>
        <end position="43"/>
    </location>
</feature>
<evidence type="ECO:0000256" key="1">
    <source>
        <dbReference type="SAM" id="MobiDB-lite"/>
    </source>
</evidence>
<evidence type="ECO:0000313" key="3">
    <source>
        <dbReference type="Proteomes" id="UP000006591"/>
    </source>
</evidence>
<feature type="compositionally biased region" description="Basic residues" evidence="1">
    <location>
        <begin position="19"/>
        <end position="31"/>
    </location>
</feature>
<proteinExistence type="predicted"/>
<reference evidence="2" key="2">
    <citation type="submission" date="2018-04" db="EMBL/GenBank/DDBJ databases">
        <title>OnivRS2 (Oryza nivara Reference Sequence Version 2).</title>
        <authorList>
            <person name="Zhang J."/>
            <person name="Kudrna D."/>
            <person name="Lee S."/>
            <person name="Talag J."/>
            <person name="Rajasekar S."/>
            <person name="Welchert J."/>
            <person name="Hsing Y.-I."/>
            <person name="Wing R.A."/>
        </authorList>
    </citation>
    <scope>NUCLEOTIDE SEQUENCE [LARGE SCALE GENOMIC DNA]</scope>
    <source>
        <strain evidence="2">SL10</strain>
    </source>
</reference>
<evidence type="ECO:0000313" key="2">
    <source>
        <dbReference type="EnsemblPlants" id="ONIVA07G18090.1"/>
    </source>
</evidence>
<accession>A0A0E0I2Q8</accession>
<dbReference type="AlphaFoldDB" id="A0A0E0I2Q8"/>
<dbReference type="HOGENOM" id="CLU_2626183_0_0_1"/>
<feature type="compositionally biased region" description="Basic and acidic residues" evidence="1">
    <location>
        <begin position="59"/>
        <end position="78"/>
    </location>
</feature>
<sequence length="78" mass="8947">MAGERWAGWIPSPLPAGHGRARTRGGFRRRPERMQGGDGEVSRRRTRGRKSGVYSEVQQLHDHECMKRPVKKQDSQVH</sequence>
<dbReference type="Proteomes" id="UP000006591">
    <property type="component" value="Chromosome 7"/>
</dbReference>
<feature type="region of interest" description="Disordered" evidence="1">
    <location>
        <begin position="1"/>
        <end position="78"/>
    </location>
</feature>
<keyword evidence="3" id="KW-1185">Reference proteome</keyword>